<name>A0A5C5XTI4_9BACT</name>
<evidence type="ECO:0000313" key="2">
    <source>
        <dbReference type="EMBL" id="TWT64972.1"/>
    </source>
</evidence>
<keyword evidence="1" id="KW-0812">Transmembrane</keyword>
<gene>
    <name evidence="2" type="ORF">CA85_33170</name>
</gene>
<dbReference type="GO" id="GO:0008237">
    <property type="term" value="F:metallopeptidase activity"/>
    <property type="evidence" value="ECO:0007669"/>
    <property type="project" value="InterPro"/>
</dbReference>
<dbReference type="Gene3D" id="1.10.472.150">
    <property type="entry name" value="Glucose-regulated metallo-peptidase M90, N-terminal domain"/>
    <property type="match status" value="1"/>
</dbReference>
<dbReference type="OrthoDB" id="9786424at2"/>
<dbReference type="PANTHER" id="PTHR30164:SF2">
    <property type="entry name" value="PROTEIN MTFA"/>
    <property type="match status" value="1"/>
</dbReference>
<dbReference type="EMBL" id="SJPK01000008">
    <property type="protein sequence ID" value="TWT64972.1"/>
    <property type="molecule type" value="Genomic_DNA"/>
</dbReference>
<reference evidence="2 3" key="1">
    <citation type="submission" date="2019-02" db="EMBL/GenBank/DDBJ databases">
        <title>Deep-cultivation of Planctomycetes and their phenomic and genomic characterization uncovers novel biology.</title>
        <authorList>
            <person name="Wiegand S."/>
            <person name="Jogler M."/>
            <person name="Boedeker C."/>
            <person name="Pinto D."/>
            <person name="Vollmers J."/>
            <person name="Rivas-Marin E."/>
            <person name="Kohn T."/>
            <person name="Peeters S.H."/>
            <person name="Heuer A."/>
            <person name="Rast P."/>
            <person name="Oberbeckmann S."/>
            <person name="Bunk B."/>
            <person name="Jeske O."/>
            <person name="Meyerdierks A."/>
            <person name="Storesund J.E."/>
            <person name="Kallscheuer N."/>
            <person name="Luecker S."/>
            <person name="Lage O.M."/>
            <person name="Pohl T."/>
            <person name="Merkel B.J."/>
            <person name="Hornburger P."/>
            <person name="Mueller R.-W."/>
            <person name="Bruemmer F."/>
            <person name="Labrenz M."/>
            <person name="Spormann A.M."/>
            <person name="Op Den Camp H."/>
            <person name="Overmann J."/>
            <person name="Amann R."/>
            <person name="Jetten M.S.M."/>
            <person name="Mascher T."/>
            <person name="Medema M.H."/>
            <person name="Devos D.P."/>
            <person name="Kaster A.-K."/>
            <person name="Ovreas L."/>
            <person name="Rohde M."/>
            <person name="Galperin M.Y."/>
            <person name="Jogler C."/>
        </authorList>
    </citation>
    <scope>NUCLEOTIDE SEQUENCE [LARGE SCALE GENOMIC DNA]</scope>
    <source>
        <strain evidence="2 3">CA85</strain>
    </source>
</reference>
<dbReference type="InterPro" id="IPR024079">
    <property type="entry name" value="MetalloPept_cat_dom_sf"/>
</dbReference>
<dbReference type="InterPro" id="IPR004027">
    <property type="entry name" value="SEC_C_motif"/>
</dbReference>
<dbReference type="Pfam" id="PF02810">
    <property type="entry name" value="SEC-C"/>
    <property type="match status" value="1"/>
</dbReference>
<comment type="caution">
    <text evidence="2">The sequence shown here is derived from an EMBL/GenBank/DDBJ whole genome shotgun (WGS) entry which is preliminary data.</text>
</comment>
<protein>
    <recommendedName>
        <fullName evidence="4">Protein MtfA</fullName>
    </recommendedName>
</protein>
<keyword evidence="1" id="KW-0472">Membrane</keyword>
<dbReference type="Gene3D" id="3.40.390.10">
    <property type="entry name" value="Collagenase (Catalytic Domain)"/>
    <property type="match status" value="1"/>
</dbReference>
<sequence length="327" mass="36430">MLVDAASNTHNLKTSLVISGLVAVAGCVVSLFSLWGLVLLPIAVGVFFLLRRKTLRRLRVIASPFPDAWEATLQSQVEYFRGLAPDQQTRFRNLMKVFLDEVTITGIRTDVDDETRALVAASAVIPILGFSDFEYAGLGEVLIYPNSFDEGYQSDGGGDAHTLGMVGTHHLSGVMILSKPSLIQGFANTSDKRNVGIHEFAHLVDKADGDVDGVPLIADAETFEPWVRWVGKELHREVSGNEYIDDYAFTNEAEYFAVLSEYFFEAPELLEQKNPKLYEMMQKMYHQNPKSILNHVFSRPGRVGRNAPCPCGSGKKFKYCCKRKLQT</sequence>
<dbReference type="SUPFAM" id="SSF103642">
    <property type="entry name" value="Sec-C motif"/>
    <property type="match status" value="1"/>
</dbReference>
<dbReference type="SUPFAM" id="SSF55486">
    <property type="entry name" value="Metalloproteases ('zincins'), catalytic domain"/>
    <property type="match status" value="1"/>
</dbReference>
<accession>A0A5C5XTI4</accession>
<keyword evidence="3" id="KW-1185">Reference proteome</keyword>
<dbReference type="AlphaFoldDB" id="A0A5C5XTI4"/>
<keyword evidence="1" id="KW-1133">Transmembrane helix</keyword>
<dbReference type="InterPro" id="IPR042252">
    <property type="entry name" value="MtfA_N"/>
</dbReference>
<organism evidence="2 3">
    <name type="scientific">Allorhodopirellula solitaria</name>
    <dbReference type="NCBI Taxonomy" id="2527987"/>
    <lineage>
        <taxon>Bacteria</taxon>
        <taxon>Pseudomonadati</taxon>
        <taxon>Planctomycetota</taxon>
        <taxon>Planctomycetia</taxon>
        <taxon>Pirellulales</taxon>
        <taxon>Pirellulaceae</taxon>
        <taxon>Allorhodopirellula</taxon>
    </lineage>
</organism>
<dbReference type="RefSeq" id="WP_146392251.1">
    <property type="nucleotide sequence ID" value="NZ_SJPK01000008.1"/>
</dbReference>
<dbReference type="Pfam" id="PF06167">
    <property type="entry name" value="Peptidase_M90"/>
    <property type="match status" value="1"/>
</dbReference>
<feature type="transmembrane region" description="Helical" evidence="1">
    <location>
        <begin position="20"/>
        <end position="50"/>
    </location>
</feature>
<dbReference type="CDD" id="cd20169">
    <property type="entry name" value="Peptidase_M90_mtfA"/>
    <property type="match status" value="1"/>
</dbReference>
<dbReference type="GO" id="GO:0005829">
    <property type="term" value="C:cytosol"/>
    <property type="evidence" value="ECO:0007669"/>
    <property type="project" value="TreeGrafter"/>
</dbReference>
<dbReference type="Proteomes" id="UP000318053">
    <property type="component" value="Unassembled WGS sequence"/>
</dbReference>
<evidence type="ECO:0000256" key="1">
    <source>
        <dbReference type="SAM" id="Phobius"/>
    </source>
</evidence>
<evidence type="ECO:0000313" key="3">
    <source>
        <dbReference type="Proteomes" id="UP000318053"/>
    </source>
</evidence>
<proteinExistence type="predicted"/>
<dbReference type="InterPro" id="IPR010384">
    <property type="entry name" value="MtfA_fam"/>
</dbReference>
<evidence type="ECO:0008006" key="4">
    <source>
        <dbReference type="Google" id="ProtNLM"/>
    </source>
</evidence>
<dbReference type="PANTHER" id="PTHR30164">
    <property type="entry name" value="MTFA PEPTIDASE"/>
    <property type="match status" value="1"/>
</dbReference>
<dbReference type="GO" id="GO:0004177">
    <property type="term" value="F:aminopeptidase activity"/>
    <property type="evidence" value="ECO:0007669"/>
    <property type="project" value="TreeGrafter"/>
</dbReference>